<name>A0A7J6EH99_CANSA</name>
<protein>
    <recommendedName>
        <fullName evidence="2">PGG domain-containing protein</fullName>
    </recommendedName>
</protein>
<feature type="transmembrane region" description="Helical" evidence="1">
    <location>
        <begin position="506"/>
        <end position="528"/>
    </location>
</feature>
<accession>A0A7J6EH99</accession>
<reference evidence="3 4" key="1">
    <citation type="journal article" date="2020" name="bioRxiv">
        <title>Sequence and annotation of 42 cannabis genomes reveals extensive copy number variation in cannabinoid synthesis and pathogen resistance genes.</title>
        <authorList>
            <person name="Mckernan K.J."/>
            <person name="Helbert Y."/>
            <person name="Kane L.T."/>
            <person name="Ebling H."/>
            <person name="Zhang L."/>
            <person name="Liu B."/>
            <person name="Eaton Z."/>
            <person name="Mclaughlin S."/>
            <person name="Kingan S."/>
            <person name="Baybayan P."/>
            <person name="Concepcion G."/>
            <person name="Jordan M."/>
            <person name="Riva A."/>
            <person name="Barbazuk W."/>
            <person name="Harkins T."/>
        </authorList>
    </citation>
    <scope>NUCLEOTIDE SEQUENCE [LARGE SCALE GENOMIC DNA]</scope>
    <source>
        <strain evidence="4">cv. Jamaican Lion 4</strain>
        <tissue evidence="3">Leaf</tissue>
    </source>
</reference>
<organism evidence="3 4">
    <name type="scientific">Cannabis sativa</name>
    <name type="common">Hemp</name>
    <name type="synonym">Marijuana</name>
    <dbReference type="NCBI Taxonomy" id="3483"/>
    <lineage>
        <taxon>Eukaryota</taxon>
        <taxon>Viridiplantae</taxon>
        <taxon>Streptophyta</taxon>
        <taxon>Embryophyta</taxon>
        <taxon>Tracheophyta</taxon>
        <taxon>Spermatophyta</taxon>
        <taxon>Magnoliopsida</taxon>
        <taxon>eudicotyledons</taxon>
        <taxon>Gunneridae</taxon>
        <taxon>Pentapetalae</taxon>
        <taxon>rosids</taxon>
        <taxon>fabids</taxon>
        <taxon>Rosales</taxon>
        <taxon>Cannabaceae</taxon>
        <taxon>Cannabis</taxon>
    </lineage>
</organism>
<keyword evidence="1" id="KW-0812">Transmembrane</keyword>
<keyword evidence="1" id="KW-1133">Transmembrane helix</keyword>
<evidence type="ECO:0000313" key="4">
    <source>
        <dbReference type="Proteomes" id="UP000583929"/>
    </source>
</evidence>
<dbReference type="SMART" id="SM00248">
    <property type="entry name" value="ANK"/>
    <property type="match status" value="5"/>
</dbReference>
<dbReference type="GO" id="GO:0016020">
    <property type="term" value="C:membrane"/>
    <property type="evidence" value="ECO:0007669"/>
    <property type="project" value="TreeGrafter"/>
</dbReference>
<dbReference type="Pfam" id="PF12796">
    <property type="entry name" value="Ank_2"/>
    <property type="match status" value="1"/>
</dbReference>
<dbReference type="Pfam" id="PF13962">
    <property type="entry name" value="PGG"/>
    <property type="match status" value="1"/>
</dbReference>
<feature type="transmembrane region" description="Helical" evidence="1">
    <location>
        <begin position="629"/>
        <end position="651"/>
    </location>
</feature>
<evidence type="ECO:0000256" key="1">
    <source>
        <dbReference type="SAM" id="Phobius"/>
    </source>
</evidence>
<sequence>MSSLLDCNDEMYSTKKDLFNYVMKGKWDKVVELYNDKPIAHKAKITKSGDTALHLAISEHQESVVEDLVKRIREKKNEDVLRIQNEIGCTPLHFAVSMGSVRMCKCILEADESLVEVQNNKGETPLFWSVLYGQKKVFLCIDYYCQRRCRRQNTDNCDDEVTNQLKYAYCRRTYDGETILQCAIIGEYFVRVLVRGLSRFKFGVAEVRGRSLVFEFPSTFAFGVKSGSRSRLRSGSRSRIHVLARDPGMYVDHEWKIEEYDDKTDESAPSEKTNDSNVNYPQNNQVCVNFFELFKKAIHIVTYLGSCKKGECLKCDLEKDTLQYHHKSAVSIQDILSCCGTSFLIFIIFLYYHIEFKIGEENDSALLVAAKNGIMEIVEKILQHFPVAIHDTNKDKKNIFLLAVENRRLNVLKFLAQEEEIYTRKLLFRKVDKDWNCALHLASIRNPRPWPIPGDALQMQWELNWYKYVETFMPSNFYLRTNKKNQTPQEVFTKNHKMLVKSGGQWLTSTATACSVIAVLIATVAFATSTAIPGGTKESNGKPKLENYFAFDMFAILSLVALCFSITALVMFLSILTSRYEENDFAKDLPTKLFLGLTSLFVSIASIIGSFCAAHFFVLEDNLSKHAVYPVYAVTCLPITIFAFVQFPLYVDLIHATFRNVFE</sequence>
<gene>
    <name evidence="3" type="ORF">G4B88_023189</name>
</gene>
<dbReference type="AlphaFoldDB" id="A0A7J6EH99"/>
<feature type="domain" description="PGG" evidence="2">
    <location>
        <begin position="505"/>
        <end position="617"/>
    </location>
</feature>
<proteinExistence type="predicted"/>
<dbReference type="InterPro" id="IPR002110">
    <property type="entry name" value="Ankyrin_rpt"/>
</dbReference>
<evidence type="ECO:0000313" key="3">
    <source>
        <dbReference type="EMBL" id="KAF4357731.1"/>
    </source>
</evidence>
<feature type="transmembrane region" description="Helical" evidence="1">
    <location>
        <begin position="548"/>
        <end position="573"/>
    </location>
</feature>
<feature type="transmembrane region" description="Helical" evidence="1">
    <location>
        <begin position="332"/>
        <end position="352"/>
    </location>
</feature>
<keyword evidence="4" id="KW-1185">Reference proteome</keyword>
<dbReference type="EMBL" id="JAATIQ010000401">
    <property type="protein sequence ID" value="KAF4357731.1"/>
    <property type="molecule type" value="Genomic_DNA"/>
</dbReference>
<dbReference type="PANTHER" id="PTHR24177">
    <property type="entry name" value="CASKIN"/>
    <property type="match status" value="1"/>
</dbReference>
<dbReference type="PANTHER" id="PTHR24177:SF103">
    <property type="entry name" value="PGG DOMAIN-CONTAINING PROTEIN"/>
    <property type="match status" value="1"/>
</dbReference>
<dbReference type="InterPro" id="IPR036770">
    <property type="entry name" value="Ankyrin_rpt-contain_sf"/>
</dbReference>
<dbReference type="Gene3D" id="1.25.40.20">
    <property type="entry name" value="Ankyrin repeat-containing domain"/>
    <property type="match status" value="2"/>
</dbReference>
<dbReference type="InterPro" id="IPR026961">
    <property type="entry name" value="PGG_dom"/>
</dbReference>
<dbReference type="SUPFAM" id="SSF48403">
    <property type="entry name" value="Ankyrin repeat"/>
    <property type="match status" value="2"/>
</dbReference>
<comment type="caution">
    <text evidence="3">The sequence shown here is derived from an EMBL/GenBank/DDBJ whole genome shotgun (WGS) entry which is preliminary data.</text>
</comment>
<dbReference type="Proteomes" id="UP000583929">
    <property type="component" value="Unassembled WGS sequence"/>
</dbReference>
<evidence type="ECO:0000259" key="2">
    <source>
        <dbReference type="Pfam" id="PF13962"/>
    </source>
</evidence>
<keyword evidence="1" id="KW-0472">Membrane</keyword>
<feature type="transmembrane region" description="Helical" evidence="1">
    <location>
        <begin position="593"/>
        <end position="617"/>
    </location>
</feature>